<dbReference type="InterPro" id="IPR003646">
    <property type="entry name" value="SH3-like_bac-type"/>
</dbReference>
<dbReference type="EMBL" id="MLJW01003843">
    <property type="protein sequence ID" value="OIQ71192.1"/>
    <property type="molecule type" value="Genomic_DNA"/>
</dbReference>
<dbReference type="Gene3D" id="2.30.30.40">
    <property type="entry name" value="SH3 Domains"/>
    <property type="match status" value="1"/>
</dbReference>
<evidence type="ECO:0000259" key="1">
    <source>
        <dbReference type="SMART" id="SM00287"/>
    </source>
</evidence>
<feature type="domain" description="SH3b" evidence="1">
    <location>
        <begin position="21"/>
        <end position="84"/>
    </location>
</feature>
<dbReference type="AlphaFoldDB" id="A0A1J5PK57"/>
<reference evidence="2" key="1">
    <citation type="submission" date="2016-10" db="EMBL/GenBank/DDBJ databases">
        <title>Sequence of Gallionella enrichment culture.</title>
        <authorList>
            <person name="Poehlein A."/>
            <person name="Muehling M."/>
            <person name="Daniel R."/>
        </authorList>
    </citation>
    <scope>NUCLEOTIDE SEQUENCE</scope>
</reference>
<comment type="caution">
    <text evidence="2">The sequence shown here is derived from an EMBL/GenBank/DDBJ whole genome shotgun (WGS) entry which is preliminary data.</text>
</comment>
<organism evidence="2">
    <name type="scientific">mine drainage metagenome</name>
    <dbReference type="NCBI Taxonomy" id="410659"/>
    <lineage>
        <taxon>unclassified sequences</taxon>
        <taxon>metagenomes</taxon>
        <taxon>ecological metagenomes</taxon>
    </lineage>
</organism>
<protein>
    <submittedName>
        <fullName evidence="2">Bacterial SH3 domain protein</fullName>
    </submittedName>
</protein>
<dbReference type="Pfam" id="PF08239">
    <property type="entry name" value="SH3_3"/>
    <property type="match status" value="1"/>
</dbReference>
<accession>A0A1J5PK57</accession>
<evidence type="ECO:0000313" key="2">
    <source>
        <dbReference type="EMBL" id="OIQ71192.1"/>
    </source>
</evidence>
<name>A0A1J5PK57_9ZZZZ</name>
<proteinExistence type="predicted"/>
<gene>
    <name evidence="2" type="ORF">GALL_471930</name>
</gene>
<dbReference type="SMART" id="SM00287">
    <property type="entry name" value="SH3b"/>
    <property type="match status" value="1"/>
</dbReference>
<sequence length="133" mass="14421">MSFVRISVSVAVFSLLSAVGAMAKPIAATAETNLRKSAGTDSPVLTIIPKGTTVEVGKCSNGWCEASLDGQNGYAIARNLGLAPARRARFVPQVYDEEVEEVGPPVYGPPVYYGYRPYYGYGPYYGFGRGWRW</sequence>